<dbReference type="Pfam" id="PF06790">
    <property type="entry name" value="UPF0259"/>
    <property type="match status" value="1"/>
</dbReference>
<dbReference type="EMBL" id="JBHRXV010000003">
    <property type="protein sequence ID" value="MFC3711765.1"/>
    <property type="molecule type" value="Genomic_DNA"/>
</dbReference>
<sequence>MSGWTIGSIWEETRAIVREQAWVFAPVAAAFVLLPSLAVARFFPDNRQSLMELPSDEALCGQIASAMISVIAEAFILIVALRRDGGRSVSQLIAEGIRLTPALFAVKLIIGIATGLGLMLLILPGMYILGRLGLAPAAMVAERVGILEALRRAWELGRRDFWRIFLFLALILLATVGAMIMLVIVANAVALVLRVVGIEGIDTFLRLLTSTIAVTVVTVYGWTGIAVIYRRIAGVS</sequence>
<evidence type="ECO:0000313" key="3">
    <source>
        <dbReference type="Proteomes" id="UP001595615"/>
    </source>
</evidence>
<evidence type="ECO:0000313" key="2">
    <source>
        <dbReference type="EMBL" id="MFC3711765.1"/>
    </source>
</evidence>
<feature type="transmembrane region" description="Helical" evidence="1">
    <location>
        <begin position="204"/>
        <end position="229"/>
    </location>
</feature>
<keyword evidence="1" id="KW-0472">Membrane</keyword>
<organism evidence="2 3">
    <name type="scientific">Sphingoaurantiacus capsulatus</name>
    <dbReference type="NCBI Taxonomy" id="1771310"/>
    <lineage>
        <taxon>Bacteria</taxon>
        <taxon>Pseudomonadati</taxon>
        <taxon>Pseudomonadota</taxon>
        <taxon>Alphaproteobacteria</taxon>
        <taxon>Sphingomonadales</taxon>
        <taxon>Sphingosinicellaceae</taxon>
        <taxon>Sphingoaurantiacus</taxon>
    </lineage>
</organism>
<keyword evidence="1" id="KW-1133">Transmembrane helix</keyword>
<gene>
    <name evidence="2" type="ORF">ACFOMD_04235</name>
</gene>
<accession>A0ABV7X6J5</accession>
<dbReference type="Proteomes" id="UP001595615">
    <property type="component" value="Unassembled WGS sequence"/>
</dbReference>
<keyword evidence="1" id="KW-0812">Transmembrane</keyword>
<feature type="transmembrane region" description="Helical" evidence="1">
    <location>
        <begin position="21"/>
        <end position="43"/>
    </location>
</feature>
<name>A0ABV7X6J5_9SPHN</name>
<evidence type="ECO:0000256" key="1">
    <source>
        <dbReference type="SAM" id="Phobius"/>
    </source>
</evidence>
<reference evidence="3" key="1">
    <citation type="journal article" date="2019" name="Int. J. Syst. Evol. Microbiol.">
        <title>The Global Catalogue of Microorganisms (GCM) 10K type strain sequencing project: providing services to taxonomists for standard genome sequencing and annotation.</title>
        <authorList>
            <consortium name="The Broad Institute Genomics Platform"/>
            <consortium name="The Broad Institute Genome Sequencing Center for Infectious Disease"/>
            <person name="Wu L."/>
            <person name="Ma J."/>
        </authorList>
    </citation>
    <scope>NUCLEOTIDE SEQUENCE [LARGE SCALE GENOMIC DNA]</scope>
    <source>
        <strain evidence="3">KCTC 42644</strain>
    </source>
</reference>
<feature type="transmembrane region" description="Helical" evidence="1">
    <location>
        <begin position="102"/>
        <end position="122"/>
    </location>
</feature>
<keyword evidence="3" id="KW-1185">Reference proteome</keyword>
<dbReference type="RefSeq" id="WP_380857320.1">
    <property type="nucleotide sequence ID" value="NZ_JBHRXV010000003.1"/>
</dbReference>
<feature type="transmembrane region" description="Helical" evidence="1">
    <location>
        <begin position="63"/>
        <end position="81"/>
    </location>
</feature>
<proteinExistence type="predicted"/>
<protein>
    <submittedName>
        <fullName evidence="2">YciC family protein</fullName>
    </submittedName>
</protein>
<comment type="caution">
    <text evidence="2">The sequence shown here is derived from an EMBL/GenBank/DDBJ whole genome shotgun (WGS) entry which is preliminary data.</text>
</comment>
<feature type="transmembrane region" description="Helical" evidence="1">
    <location>
        <begin position="162"/>
        <end position="192"/>
    </location>
</feature>